<dbReference type="InterPro" id="IPR016201">
    <property type="entry name" value="PSI"/>
</dbReference>
<dbReference type="InterPro" id="IPR036352">
    <property type="entry name" value="Semap_dom_sf"/>
</dbReference>
<feature type="region of interest" description="Disordered" evidence="7">
    <location>
        <begin position="1"/>
        <end position="21"/>
    </location>
</feature>
<dbReference type="InterPro" id="IPR013783">
    <property type="entry name" value="Ig-like_fold"/>
</dbReference>
<feature type="region of interest" description="Disordered" evidence="7">
    <location>
        <begin position="698"/>
        <end position="727"/>
    </location>
</feature>
<dbReference type="PANTHER" id="PTHR11036:SF28">
    <property type="entry name" value="SEMA DOMAIN, IMMUNOGLOBULIN DOMAIN (IG), SHORT BASIC DOMAIN, SECRETED, (SEMAPHORIN) 3GA ISOFORM X1-RELATED"/>
    <property type="match status" value="1"/>
</dbReference>
<protein>
    <submittedName>
        <fullName evidence="9">Semaphorin-3F</fullName>
    </submittedName>
</protein>
<sequence>MRERAENRSVAPVRSERSGIPACPCGSSQGDSLLETKTIRPFSFSFNTSDYRILHMDQDQGRLYLGSREYLVSLDMQNVNKEPLIIHWPATTQRKGECKLTGKGGQGECANFVRLIEPWNRTHLYTCGTGAYKPICTFINRGWRAEEYLFRLVPGYVDSGKGKSPYDPRQENAAALINGNLYAGVHVDFMGTDPAIFRTLGDRPAVRTEQYDSRWLNEPVFIKIQKIPDSAEKNDDKLYFFFREKSLDSSGGQRSERPRQSRPSLSGQRSLVNKWTTFLKARLVCSVIGADGVETYFDELSMGYVFISSDYNTFLISSLSGMFSSRGPMMNGTPLNVFNGPFSHKHGHNYQWTPYTGKIPYPRPGTCPGGTFTPDLHTTKAFSDEAVNFVRAHPLMYQPIYPIHKRPLVVRTGVDYRFTTIAVDLVDAVDGRYEVLFLGTDRGTVQKVIVLPKDISTTEELVLEEVEVFKSPAAVKTLKISSKRQQLYVSSERGLTQVSLHRCAVYGKACSDCCLARDPYCAWDGEHCSAFTPATKRRSRRQDIKHGDPLRQCRGFNAKVEKRLRETVQFGVEGSSTFLECQPRSPQATLSRDKDVLKTGHGILLKSLTQLDAGLYHCLATENNFKHTVARISLRILDREIVEALTESDVPIEPEHRRHHSHHHPPPPPPPPQTHPPALQLHPQPEVRLINQYCQSYRQQIQSQPHKAKRNNRRHTGEQEEEELQEQ</sequence>
<dbReference type="SMART" id="SM00630">
    <property type="entry name" value="Sema"/>
    <property type="match status" value="1"/>
</dbReference>
<dbReference type="Gene3D" id="3.30.1680.10">
    <property type="entry name" value="ligand-binding face of the semaphorins, domain 2"/>
    <property type="match status" value="1"/>
</dbReference>
<dbReference type="Pfam" id="PF01437">
    <property type="entry name" value="PSI"/>
    <property type="match status" value="1"/>
</dbReference>
<proteinExistence type="inferred from homology"/>
<dbReference type="SUPFAM" id="SSF103575">
    <property type="entry name" value="Plexin repeat"/>
    <property type="match status" value="1"/>
</dbReference>
<dbReference type="InterPro" id="IPR001627">
    <property type="entry name" value="Semap_dom"/>
</dbReference>
<feature type="region of interest" description="Disordered" evidence="7">
    <location>
        <begin position="248"/>
        <end position="268"/>
    </location>
</feature>
<dbReference type="PROSITE" id="PS51004">
    <property type="entry name" value="SEMA"/>
    <property type="match status" value="1"/>
</dbReference>
<keyword evidence="5" id="KW-0325">Glycoprotein</keyword>
<dbReference type="PANTHER" id="PTHR11036">
    <property type="entry name" value="SEMAPHORIN"/>
    <property type="match status" value="1"/>
</dbReference>
<dbReference type="Pfam" id="PF01403">
    <property type="entry name" value="Sema"/>
    <property type="match status" value="1"/>
</dbReference>
<dbReference type="InterPro" id="IPR002165">
    <property type="entry name" value="Plexin_repeat"/>
</dbReference>
<evidence type="ECO:0000256" key="2">
    <source>
        <dbReference type="ARBA" id="ARBA00009492"/>
    </source>
</evidence>
<dbReference type="InterPro" id="IPR036179">
    <property type="entry name" value="Ig-like_dom_sf"/>
</dbReference>
<dbReference type="Proteomes" id="UP000830375">
    <property type="component" value="Unassembled WGS sequence"/>
</dbReference>
<dbReference type="SUPFAM" id="SSF101912">
    <property type="entry name" value="Sema domain"/>
    <property type="match status" value="1"/>
</dbReference>
<evidence type="ECO:0000256" key="7">
    <source>
        <dbReference type="SAM" id="MobiDB-lite"/>
    </source>
</evidence>
<dbReference type="SUPFAM" id="SSF48726">
    <property type="entry name" value="Immunoglobulin"/>
    <property type="match status" value="1"/>
</dbReference>
<evidence type="ECO:0000259" key="8">
    <source>
        <dbReference type="PROSITE" id="PS51004"/>
    </source>
</evidence>
<feature type="compositionally biased region" description="Pro residues" evidence="7">
    <location>
        <begin position="666"/>
        <end position="675"/>
    </location>
</feature>
<accession>A0ABQ8MFP4</accession>
<keyword evidence="3" id="KW-0472">Membrane</keyword>
<reference evidence="9 10" key="1">
    <citation type="submission" date="2022-01" db="EMBL/GenBank/DDBJ databases">
        <title>A high-quality chromosome-level genome assembly of rohu carp, Labeo rohita.</title>
        <authorList>
            <person name="Arick M.A. II"/>
            <person name="Hsu C.-Y."/>
            <person name="Magbanua Z."/>
            <person name="Pechanova O."/>
            <person name="Grover C."/>
            <person name="Miller E."/>
            <person name="Thrash A."/>
            <person name="Ezzel L."/>
            <person name="Alam S."/>
            <person name="Benzie J."/>
            <person name="Hamilton M."/>
            <person name="Karsi A."/>
            <person name="Lawrence M.L."/>
            <person name="Peterson D.G."/>
        </authorList>
    </citation>
    <scope>NUCLEOTIDE SEQUENCE [LARGE SCALE GENOMIC DNA]</scope>
    <source>
        <strain evidence="10">BAU-BD-2019</strain>
        <tissue evidence="9">Blood</tissue>
    </source>
</reference>
<dbReference type="Gene3D" id="2.130.10.10">
    <property type="entry name" value="YVTN repeat-like/Quinoprotein amine dehydrogenase"/>
    <property type="match status" value="1"/>
</dbReference>
<evidence type="ECO:0000256" key="5">
    <source>
        <dbReference type="ARBA" id="ARBA00023180"/>
    </source>
</evidence>
<evidence type="ECO:0000256" key="1">
    <source>
        <dbReference type="ARBA" id="ARBA00004370"/>
    </source>
</evidence>
<dbReference type="InterPro" id="IPR027231">
    <property type="entry name" value="Semaphorin"/>
</dbReference>
<gene>
    <name evidence="9" type="ORF">H4Q32_007350</name>
</gene>
<feature type="domain" description="Sema" evidence="8">
    <location>
        <begin position="22"/>
        <end position="500"/>
    </location>
</feature>
<evidence type="ECO:0000256" key="6">
    <source>
        <dbReference type="PROSITE-ProRule" id="PRU00352"/>
    </source>
</evidence>
<comment type="similarity">
    <text evidence="2">Belongs to the semaphorin family.</text>
</comment>
<dbReference type="InterPro" id="IPR015943">
    <property type="entry name" value="WD40/YVTN_repeat-like_dom_sf"/>
</dbReference>
<evidence type="ECO:0000256" key="4">
    <source>
        <dbReference type="ARBA" id="ARBA00023157"/>
    </source>
</evidence>
<evidence type="ECO:0000256" key="3">
    <source>
        <dbReference type="ARBA" id="ARBA00023136"/>
    </source>
</evidence>
<comment type="subcellular location">
    <subcellularLocation>
        <location evidence="1">Membrane</location>
    </subcellularLocation>
</comment>
<dbReference type="EMBL" id="JACTAM010000008">
    <property type="protein sequence ID" value="KAI2661702.1"/>
    <property type="molecule type" value="Genomic_DNA"/>
</dbReference>
<dbReference type="Gene3D" id="2.60.40.10">
    <property type="entry name" value="Immunoglobulins"/>
    <property type="match status" value="1"/>
</dbReference>
<keyword evidence="4" id="KW-1015">Disulfide bond</keyword>
<organism evidence="9 10">
    <name type="scientific">Labeo rohita</name>
    <name type="common">Indian major carp</name>
    <name type="synonym">Cyprinus rohita</name>
    <dbReference type="NCBI Taxonomy" id="84645"/>
    <lineage>
        <taxon>Eukaryota</taxon>
        <taxon>Metazoa</taxon>
        <taxon>Chordata</taxon>
        <taxon>Craniata</taxon>
        <taxon>Vertebrata</taxon>
        <taxon>Euteleostomi</taxon>
        <taxon>Actinopterygii</taxon>
        <taxon>Neopterygii</taxon>
        <taxon>Teleostei</taxon>
        <taxon>Ostariophysi</taxon>
        <taxon>Cypriniformes</taxon>
        <taxon>Cyprinidae</taxon>
        <taxon>Labeoninae</taxon>
        <taxon>Labeonini</taxon>
        <taxon>Labeo</taxon>
    </lineage>
</organism>
<evidence type="ECO:0000313" key="10">
    <source>
        <dbReference type="Proteomes" id="UP000830375"/>
    </source>
</evidence>
<keyword evidence="10" id="KW-1185">Reference proteome</keyword>
<comment type="caution">
    <text evidence="6">Lacks conserved residue(s) required for the propagation of feature annotation.</text>
</comment>
<evidence type="ECO:0000313" key="9">
    <source>
        <dbReference type="EMBL" id="KAI2661702.1"/>
    </source>
</evidence>
<dbReference type="SMART" id="SM00423">
    <property type="entry name" value="PSI"/>
    <property type="match status" value="1"/>
</dbReference>
<name>A0ABQ8MFP4_LABRO</name>
<comment type="caution">
    <text evidence="9">The sequence shown here is derived from an EMBL/GenBank/DDBJ whole genome shotgun (WGS) entry which is preliminary data.</text>
</comment>
<feature type="region of interest" description="Disordered" evidence="7">
    <location>
        <begin position="649"/>
        <end position="680"/>
    </location>
</feature>